<keyword evidence="3" id="KW-1185">Reference proteome</keyword>
<dbReference type="Proteomes" id="UP001321825">
    <property type="component" value="Chromosome"/>
</dbReference>
<name>A0AAU9C0T2_9GAMM</name>
<evidence type="ECO:0000313" key="2">
    <source>
        <dbReference type="EMBL" id="BCX80664.1"/>
    </source>
</evidence>
<proteinExistence type="predicted"/>
<dbReference type="RefSeq" id="WP_317705624.1">
    <property type="nucleotide sequence ID" value="NZ_AP024714.1"/>
</dbReference>
<dbReference type="InterPro" id="IPR011335">
    <property type="entry name" value="Restrct_endonuc-II-like"/>
</dbReference>
<dbReference type="Pfam" id="PF05685">
    <property type="entry name" value="Uma2"/>
    <property type="match status" value="1"/>
</dbReference>
<dbReference type="PANTHER" id="PTHR36558">
    <property type="entry name" value="GLR1098 PROTEIN"/>
    <property type="match status" value="1"/>
</dbReference>
<dbReference type="AlphaFoldDB" id="A0AAU9C0T2"/>
<sequence>MIAPELLPHYTWEDCRRWEGDWELIAGIPYAMAPGPTARHQRLSLKIARQLDEQLERCDDCQVLFETDWIVRDDTVVRPDVMVICGGIEGDWPTRTPRLIFEVVSPSTALRDEKLKFELYQDEGVAHYVLVYPDLRTAKVWRLRDGRFVKRADAVNETLDFDLAGDFRIAFDFSRIWP</sequence>
<feature type="domain" description="Putative restriction endonuclease" evidence="1">
    <location>
        <begin position="12"/>
        <end position="149"/>
    </location>
</feature>
<dbReference type="InterPro" id="IPR012296">
    <property type="entry name" value="Nuclease_put_TT1808"/>
</dbReference>
<dbReference type="SUPFAM" id="SSF52980">
    <property type="entry name" value="Restriction endonuclease-like"/>
    <property type="match status" value="1"/>
</dbReference>
<dbReference type="Gene3D" id="3.90.1570.10">
    <property type="entry name" value="tt1808, chain A"/>
    <property type="match status" value="1"/>
</dbReference>
<protein>
    <recommendedName>
        <fullName evidence="1">Putative restriction endonuclease domain-containing protein</fullName>
    </recommendedName>
</protein>
<gene>
    <name evidence="2" type="ORF">MIT9_P0238</name>
</gene>
<dbReference type="KEGG" id="mcau:MIT9_P0238"/>
<evidence type="ECO:0000313" key="3">
    <source>
        <dbReference type="Proteomes" id="UP001321825"/>
    </source>
</evidence>
<evidence type="ECO:0000259" key="1">
    <source>
        <dbReference type="Pfam" id="PF05685"/>
    </source>
</evidence>
<accession>A0AAU9C0T2</accession>
<dbReference type="EMBL" id="AP024714">
    <property type="protein sequence ID" value="BCX80664.1"/>
    <property type="molecule type" value="Genomic_DNA"/>
</dbReference>
<dbReference type="InterPro" id="IPR008538">
    <property type="entry name" value="Uma2"/>
</dbReference>
<dbReference type="CDD" id="cd06260">
    <property type="entry name" value="DUF820-like"/>
    <property type="match status" value="1"/>
</dbReference>
<reference evidence="3" key="1">
    <citation type="journal article" date="2024" name="Int. J. Syst. Evol. Microbiol.">
        <title>Methylomarinovum tepidoasis sp. nov., a moderately thermophilic methanotroph of the family Methylothermaceae isolated from a deep-sea hydrothermal field.</title>
        <authorList>
            <person name="Hirayama H."/>
            <person name="Takaki Y."/>
            <person name="Abe M."/>
            <person name="Miyazaki M."/>
            <person name="Uematsu K."/>
            <person name="Matsui Y."/>
            <person name="Takai K."/>
        </authorList>
    </citation>
    <scope>NUCLEOTIDE SEQUENCE [LARGE SCALE GENOMIC DNA]</scope>
    <source>
        <strain evidence="3">IT-9</strain>
    </source>
</reference>
<organism evidence="2 3">
    <name type="scientific">Methylomarinovum caldicuralii</name>
    <dbReference type="NCBI Taxonomy" id="438856"/>
    <lineage>
        <taxon>Bacteria</taxon>
        <taxon>Pseudomonadati</taxon>
        <taxon>Pseudomonadota</taxon>
        <taxon>Gammaproteobacteria</taxon>
        <taxon>Methylococcales</taxon>
        <taxon>Methylothermaceae</taxon>
        <taxon>Methylomarinovum</taxon>
    </lineage>
</organism>
<dbReference type="PANTHER" id="PTHR36558:SF1">
    <property type="entry name" value="RESTRICTION ENDONUCLEASE DOMAIN-CONTAINING PROTEIN-RELATED"/>
    <property type="match status" value="1"/>
</dbReference>